<dbReference type="OrthoDB" id="649864at2759"/>
<dbReference type="RefSeq" id="XP_021281116.1">
    <property type="nucleotide sequence ID" value="XM_021425441.1"/>
</dbReference>
<feature type="domain" description="Bifunctional inhibitor/plant lipid transfer protein/seed storage helical" evidence="3">
    <location>
        <begin position="93"/>
        <end position="163"/>
    </location>
</feature>
<feature type="transmembrane region" description="Helical" evidence="2">
    <location>
        <begin position="63"/>
        <end position="83"/>
    </location>
</feature>
<dbReference type="AlphaFoldDB" id="A0A6J1A2X3"/>
<evidence type="ECO:0000256" key="2">
    <source>
        <dbReference type="SAM" id="Phobius"/>
    </source>
</evidence>
<evidence type="ECO:0000256" key="1">
    <source>
        <dbReference type="ARBA" id="ARBA00009748"/>
    </source>
</evidence>
<name>A0A6J1A2X3_9ROSI</name>
<dbReference type="Proteomes" id="UP000504621">
    <property type="component" value="Unplaced"/>
</dbReference>
<keyword evidence="2" id="KW-0812">Transmembrane</keyword>
<keyword evidence="2" id="KW-0472">Membrane</keyword>
<evidence type="ECO:0000313" key="4">
    <source>
        <dbReference type="Proteomes" id="UP000504621"/>
    </source>
</evidence>
<dbReference type="SUPFAM" id="SSF47699">
    <property type="entry name" value="Bifunctional inhibitor/lipid-transfer protein/seed storage 2S albumin"/>
    <property type="match status" value="1"/>
</dbReference>
<dbReference type="PRINTS" id="PR00382">
    <property type="entry name" value="LIPIDTRNSFER"/>
</dbReference>
<dbReference type="GO" id="GO:0008289">
    <property type="term" value="F:lipid binding"/>
    <property type="evidence" value="ECO:0007669"/>
    <property type="project" value="InterPro"/>
</dbReference>
<dbReference type="Pfam" id="PF00234">
    <property type="entry name" value="Tryp_alpha_amyl"/>
    <property type="match status" value="1"/>
</dbReference>
<keyword evidence="4" id="KW-1185">Reference proteome</keyword>
<comment type="similarity">
    <text evidence="1">Belongs to the plant LTP family.</text>
</comment>
<dbReference type="Gene3D" id="1.10.110.10">
    <property type="entry name" value="Plant lipid-transfer and hydrophobic proteins"/>
    <property type="match status" value="1"/>
</dbReference>
<dbReference type="GO" id="GO:0006869">
    <property type="term" value="P:lipid transport"/>
    <property type="evidence" value="ECO:0007669"/>
    <property type="project" value="InterPro"/>
</dbReference>
<dbReference type="GeneID" id="110414318"/>
<protein>
    <submittedName>
        <fullName evidence="5">Non-specific lipid-transfer protein 4.3-like</fullName>
    </submittedName>
</protein>
<dbReference type="CDD" id="cd01960">
    <property type="entry name" value="nsLTP1"/>
    <property type="match status" value="1"/>
</dbReference>
<gene>
    <name evidence="5" type="primary">LOC110414318</name>
</gene>
<dbReference type="PANTHER" id="PTHR33076">
    <property type="entry name" value="NON-SPECIFIC LIPID-TRANSFER PROTEIN 2-RELATED"/>
    <property type="match status" value="1"/>
</dbReference>
<accession>A0A6J1A2X3</accession>
<organism evidence="4 5">
    <name type="scientific">Herrania umbratica</name>
    <dbReference type="NCBI Taxonomy" id="108875"/>
    <lineage>
        <taxon>Eukaryota</taxon>
        <taxon>Viridiplantae</taxon>
        <taxon>Streptophyta</taxon>
        <taxon>Embryophyta</taxon>
        <taxon>Tracheophyta</taxon>
        <taxon>Spermatophyta</taxon>
        <taxon>Magnoliopsida</taxon>
        <taxon>eudicotyledons</taxon>
        <taxon>Gunneridae</taxon>
        <taxon>Pentapetalae</taxon>
        <taxon>rosids</taxon>
        <taxon>malvids</taxon>
        <taxon>Malvales</taxon>
        <taxon>Malvaceae</taxon>
        <taxon>Byttnerioideae</taxon>
        <taxon>Herrania</taxon>
    </lineage>
</organism>
<keyword evidence="2" id="KW-1133">Transmembrane helix</keyword>
<evidence type="ECO:0000313" key="5">
    <source>
        <dbReference type="RefSeq" id="XP_021281116.1"/>
    </source>
</evidence>
<sequence length="163" mass="17142">MRFESKRSSQSYVTAKSYGITPILFLLVSSLLNITPSWASQCASPQEEKGSPSKQQLSLPVTAKMKGGVILVLVVVAMVQFMVKPGVQAAVTCQQVVDALEPCVPFLTSGAGNPTVACCDSVGRLKKIAQTPTDKQEACTCAKDAAARLPAVKEDDAASLPAK</sequence>
<dbReference type="InterPro" id="IPR000528">
    <property type="entry name" value="Plant_nsLTP"/>
</dbReference>
<dbReference type="InterPro" id="IPR016140">
    <property type="entry name" value="Bifunc_inhib/LTP/seed_store"/>
</dbReference>
<reference evidence="5" key="1">
    <citation type="submission" date="2025-08" db="UniProtKB">
        <authorList>
            <consortium name="RefSeq"/>
        </authorList>
    </citation>
    <scope>IDENTIFICATION</scope>
    <source>
        <tissue evidence="5">Leaf</tissue>
    </source>
</reference>
<evidence type="ECO:0000259" key="3">
    <source>
        <dbReference type="Pfam" id="PF00234"/>
    </source>
</evidence>
<dbReference type="InterPro" id="IPR036312">
    <property type="entry name" value="Bifun_inhib/LTP/seed_sf"/>
</dbReference>
<proteinExistence type="inferred from homology"/>